<feature type="transmembrane region" description="Helical" evidence="5">
    <location>
        <begin position="226"/>
        <end position="247"/>
    </location>
</feature>
<reference evidence="8" key="1">
    <citation type="submission" date="2024-04" db="EMBL/GenBank/DDBJ databases">
        <title>Salinicola lusitanus LLJ914,a marine bacterium isolated from the Okinawa Trough.</title>
        <authorList>
            <person name="Li J."/>
        </authorList>
    </citation>
    <scope>NUCLEOTIDE SEQUENCE [LARGE SCALE GENOMIC DNA]</scope>
</reference>
<dbReference type="EMBL" id="JBBPFD010000001">
    <property type="protein sequence ID" value="KAK7944934.1"/>
    <property type="molecule type" value="Genomic_DNA"/>
</dbReference>
<dbReference type="AlphaFoldDB" id="A0AAW0PZX6"/>
<dbReference type="Proteomes" id="UP001460270">
    <property type="component" value="Unassembled WGS sequence"/>
</dbReference>
<dbReference type="Gene3D" id="1.20.1070.10">
    <property type="entry name" value="Rhodopsin 7-helix transmembrane proteins"/>
    <property type="match status" value="1"/>
</dbReference>
<dbReference type="Pfam" id="PF00002">
    <property type="entry name" value="7tm_2"/>
    <property type="match status" value="1"/>
</dbReference>
<dbReference type="GO" id="GO:0008528">
    <property type="term" value="F:G protein-coupled peptide receptor activity"/>
    <property type="evidence" value="ECO:0007669"/>
    <property type="project" value="TreeGrafter"/>
</dbReference>
<dbReference type="InterPro" id="IPR017981">
    <property type="entry name" value="GPCR_2-like_7TM"/>
</dbReference>
<accession>A0AAW0PZX6</accession>
<feature type="transmembrane region" description="Helical" evidence="5">
    <location>
        <begin position="200"/>
        <end position="220"/>
    </location>
</feature>
<keyword evidence="4 5" id="KW-0472">Membrane</keyword>
<dbReference type="GO" id="GO:0007166">
    <property type="term" value="P:cell surface receptor signaling pathway"/>
    <property type="evidence" value="ECO:0007669"/>
    <property type="project" value="InterPro"/>
</dbReference>
<evidence type="ECO:0000256" key="5">
    <source>
        <dbReference type="SAM" id="Phobius"/>
    </source>
</evidence>
<dbReference type="GO" id="GO:0005886">
    <property type="term" value="C:plasma membrane"/>
    <property type="evidence" value="ECO:0007669"/>
    <property type="project" value="TreeGrafter"/>
</dbReference>
<comment type="subcellular location">
    <subcellularLocation>
        <location evidence="1">Membrane</location>
        <topology evidence="1">Multi-pass membrane protein</topology>
    </subcellularLocation>
</comment>
<feature type="transmembrane region" description="Helical" evidence="5">
    <location>
        <begin position="151"/>
        <end position="172"/>
    </location>
</feature>
<comment type="caution">
    <text evidence="7">The sequence shown here is derived from an EMBL/GenBank/DDBJ whole genome shotgun (WGS) entry which is preliminary data.</text>
</comment>
<feature type="domain" description="G-protein coupled receptors family 2 profile 2" evidence="6">
    <location>
        <begin position="1"/>
        <end position="248"/>
    </location>
</feature>
<feature type="transmembrane region" description="Helical" evidence="5">
    <location>
        <begin position="113"/>
        <end position="131"/>
    </location>
</feature>
<dbReference type="PANTHER" id="PTHR45620:SF22">
    <property type="entry name" value="VASOACTIVE INTESTINAL POLYPEPTIDE RECEPTOR 2"/>
    <property type="match status" value="1"/>
</dbReference>
<organism evidence="7 8">
    <name type="scientific">Mugilogobius chulae</name>
    <name type="common">yellowstripe goby</name>
    <dbReference type="NCBI Taxonomy" id="88201"/>
    <lineage>
        <taxon>Eukaryota</taxon>
        <taxon>Metazoa</taxon>
        <taxon>Chordata</taxon>
        <taxon>Craniata</taxon>
        <taxon>Vertebrata</taxon>
        <taxon>Euteleostomi</taxon>
        <taxon>Actinopterygii</taxon>
        <taxon>Neopterygii</taxon>
        <taxon>Teleostei</taxon>
        <taxon>Neoteleostei</taxon>
        <taxon>Acanthomorphata</taxon>
        <taxon>Gobiaria</taxon>
        <taxon>Gobiiformes</taxon>
        <taxon>Gobioidei</taxon>
        <taxon>Gobiidae</taxon>
        <taxon>Gobionellinae</taxon>
        <taxon>Mugilogobius</taxon>
    </lineage>
</organism>
<dbReference type="PROSITE" id="PS50261">
    <property type="entry name" value="G_PROTEIN_RECEP_F2_4"/>
    <property type="match status" value="1"/>
</dbReference>
<keyword evidence="3 5" id="KW-1133">Transmembrane helix</keyword>
<dbReference type="PRINTS" id="PR00249">
    <property type="entry name" value="GPCRSECRETIN"/>
</dbReference>
<sequence length="412" mass="46940">MKATLRSHEALHEALYLYLTFDLRRLHCTRNSIHLNLFLSFIFRAVAVLLKDQVLFSRAAQCSPHGSLVGCRASLLLLQYFILANFSWLLVEGLYLHTLLLVILSESWHFRTYLFMGWGVPCVLVCVWAVARLYLEDTGCWETNDHPVPHWLINGPIVLSVLVNFILFIRIVRVLMQKLQGPDVGGHDQSQFRRLAKSTLLLIPLFGIHYIVFVSLSESVAERAKIFFDLALGSFQGFVVAILYCFLNSEVQTELRRTWRSLCLTCALSRDLPLTHTLVSRTTSGPRVREYPTVSSTFREYPLEYPTVSSTCQRVPHCELHASRVPTVSSTSQRVPHCELHVSESTPLEYPTVSSTCQRVPHCELHEEYPTVSSMCQRVPTVSSMCQRVPHCELHESESTHCELHVSESTPL</sequence>
<feature type="transmembrane region" description="Helical" evidence="5">
    <location>
        <begin position="33"/>
        <end position="50"/>
    </location>
</feature>
<evidence type="ECO:0000256" key="4">
    <source>
        <dbReference type="ARBA" id="ARBA00023136"/>
    </source>
</evidence>
<evidence type="ECO:0000313" key="7">
    <source>
        <dbReference type="EMBL" id="KAK7944934.1"/>
    </source>
</evidence>
<dbReference type="InterPro" id="IPR000832">
    <property type="entry name" value="GPCR_2_secretin-like"/>
</dbReference>
<dbReference type="GO" id="GO:0004999">
    <property type="term" value="F:vasoactive intestinal polypeptide receptor activity"/>
    <property type="evidence" value="ECO:0007669"/>
    <property type="project" value="TreeGrafter"/>
</dbReference>
<keyword evidence="2 5" id="KW-0812">Transmembrane</keyword>
<dbReference type="GO" id="GO:0017046">
    <property type="term" value="F:peptide hormone binding"/>
    <property type="evidence" value="ECO:0007669"/>
    <property type="project" value="TreeGrafter"/>
</dbReference>
<evidence type="ECO:0000256" key="2">
    <source>
        <dbReference type="ARBA" id="ARBA00022692"/>
    </source>
</evidence>
<dbReference type="InterPro" id="IPR050332">
    <property type="entry name" value="GPCR_2"/>
</dbReference>
<keyword evidence="8" id="KW-1185">Reference proteome</keyword>
<dbReference type="SUPFAM" id="SSF81321">
    <property type="entry name" value="Family A G protein-coupled receptor-like"/>
    <property type="match status" value="1"/>
</dbReference>
<dbReference type="GO" id="GO:0007188">
    <property type="term" value="P:adenylate cyclase-modulating G protein-coupled receptor signaling pathway"/>
    <property type="evidence" value="ECO:0007669"/>
    <property type="project" value="TreeGrafter"/>
</dbReference>
<evidence type="ECO:0000256" key="3">
    <source>
        <dbReference type="ARBA" id="ARBA00022989"/>
    </source>
</evidence>
<evidence type="ECO:0000313" key="8">
    <source>
        <dbReference type="Proteomes" id="UP001460270"/>
    </source>
</evidence>
<evidence type="ECO:0000256" key="1">
    <source>
        <dbReference type="ARBA" id="ARBA00004141"/>
    </source>
</evidence>
<dbReference type="InterPro" id="IPR017983">
    <property type="entry name" value="GPCR_2_secretin-like_CS"/>
</dbReference>
<protein>
    <recommendedName>
        <fullName evidence="6">G-protein coupled receptors family 2 profile 2 domain-containing protein</fullName>
    </recommendedName>
</protein>
<proteinExistence type="predicted"/>
<feature type="transmembrane region" description="Helical" evidence="5">
    <location>
        <begin position="77"/>
        <end position="101"/>
    </location>
</feature>
<evidence type="ECO:0000259" key="6">
    <source>
        <dbReference type="PROSITE" id="PS50261"/>
    </source>
</evidence>
<gene>
    <name evidence="7" type="ORF">WMY93_000662</name>
</gene>
<name>A0AAW0PZX6_9GOBI</name>
<dbReference type="PROSITE" id="PS00650">
    <property type="entry name" value="G_PROTEIN_RECEP_F2_2"/>
    <property type="match status" value="1"/>
</dbReference>
<dbReference type="PANTHER" id="PTHR45620">
    <property type="entry name" value="PDF RECEPTOR-LIKE PROTEIN-RELATED"/>
    <property type="match status" value="1"/>
</dbReference>